<evidence type="ECO:0000313" key="4">
    <source>
        <dbReference type="Proteomes" id="UP000633448"/>
    </source>
</evidence>
<organism evidence="3 4">
    <name type="scientific">Pitta sordida</name>
    <name type="common">Hooded pitta</name>
    <dbReference type="NCBI Taxonomy" id="9163"/>
    <lineage>
        <taxon>Eukaryota</taxon>
        <taxon>Metazoa</taxon>
        <taxon>Chordata</taxon>
        <taxon>Craniata</taxon>
        <taxon>Vertebrata</taxon>
        <taxon>Euteleostomi</taxon>
        <taxon>Archelosauria</taxon>
        <taxon>Archosauria</taxon>
        <taxon>Dinosauria</taxon>
        <taxon>Saurischia</taxon>
        <taxon>Theropoda</taxon>
        <taxon>Coelurosauria</taxon>
        <taxon>Aves</taxon>
        <taxon>Neognathae</taxon>
        <taxon>Neoaves</taxon>
        <taxon>Telluraves</taxon>
        <taxon>Australaves</taxon>
        <taxon>Passeriformes</taxon>
        <taxon>Pittidae</taxon>
        <taxon>Pitta</taxon>
    </lineage>
</organism>
<dbReference type="Pfam" id="PF01477">
    <property type="entry name" value="PLAT"/>
    <property type="match status" value="1"/>
</dbReference>
<keyword evidence="4" id="KW-1185">Reference proteome</keyword>
<comment type="caution">
    <text evidence="1">Lacks conserved residue(s) required for the propagation of feature annotation.</text>
</comment>
<accession>A0A851FJ68</accession>
<dbReference type="SUPFAM" id="SSF49723">
    <property type="entry name" value="Lipase/lipooxygenase domain (PLAT/LH2 domain)"/>
    <property type="match status" value="2"/>
</dbReference>
<evidence type="ECO:0000313" key="3">
    <source>
        <dbReference type="EMBL" id="NWI91847.1"/>
    </source>
</evidence>
<proteinExistence type="predicted"/>
<evidence type="ECO:0000256" key="1">
    <source>
        <dbReference type="PROSITE-ProRule" id="PRU00152"/>
    </source>
</evidence>
<dbReference type="Proteomes" id="UP000633448">
    <property type="component" value="Unassembled WGS sequence"/>
</dbReference>
<protein>
    <submittedName>
        <fullName evidence="3">LOXH1 protein</fullName>
    </submittedName>
</protein>
<sequence>NLTHYYTMKKRRIGSLITHIPASDSTFRLVNVKFRNSTQGFGKISVSEPALIVRSSSCYLLQVKTGDLGDMYKIRVSCDDVPGFEGWHLKSFYLEELHTKQGLNFECNCWLSLNGEDKELVKEFPVVTEGQKTLPVYKYVVSVHTGDCWGAETFANVYITLYGKRGDTGVRKLHTSLIKGRKFQRNKIMMDSFLVEAVSLSHLQKVVIGHDGKGYGAGMYLKTVTVKKSQDSDKEWVFSLWNGLVTHLGLCETV</sequence>
<reference evidence="3" key="1">
    <citation type="submission" date="2019-10" db="EMBL/GenBank/DDBJ databases">
        <title>Bird 10,000 Genomes (B10K) Project - Family phase.</title>
        <authorList>
            <person name="Zhang G."/>
        </authorList>
    </citation>
    <scope>NUCLEOTIDE SEQUENCE</scope>
    <source>
        <strain evidence="3">B10K-DU-002-53</strain>
        <tissue evidence="3">Muscle</tissue>
    </source>
</reference>
<feature type="domain" description="PLAT" evidence="2">
    <location>
        <begin position="4"/>
        <end position="125"/>
    </location>
</feature>
<feature type="non-terminal residue" evidence="3">
    <location>
        <position position="1"/>
    </location>
</feature>
<gene>
    <name evidence="3" type="primary">Loxhd1_0</name>
    <name evidence="3" type="ORF">PITSOR_R15584</name>
</gene>
<evidence type="ECO:0000259" key="2">
    <source>
        <dbReference type="PROSITE" id="PS50095"/>
    </source>
</evidence>
<dbReference type="EMBL" id="WEKX01015753">
    <property type="protein sequence ID" value="NWI91847.1"/>
    <property type="molecule type" value="Genomic_DNA"/>
</dbReference>
<dbReference type="InterPro" id="IPR001024">
    <property type="entry name" value="PLAT/LH2_dom"/>
</dbReference>
<dbReference type="PANTHER" id="PTHR45901">
    <property type="entry name" value="PROTEIN CBG12474"/>
    <property type="match status" value="1"/>
</dbReference>
<dbReference type="PANTHER" id="PTHR45901:SF7">
    <property type="entry name" value="OXYGEN-REGULATED PROTEIN 1"/>
    <property type="match status" value="1"/>
</dbReference>
<dbReference type="InterPro" id="IPR036392">
    <property type="entry name" value="PLAT/LH2_dom_sf"/>
</dbReference>
<feature type="domain" description="PLAT" evidence="2">
    <location>
        <begin position="137"/>
        <end position="254"/>
    </location>
</feature>
<dbReference type="PROSITE" id="PS50095">
    <property type="entry name" value="PLAT"/>
    <property type="match status" value="2"/>
</dbReference>
<feature type="non-terminal residue" evidence="3">
    <location>
        <position position="254"/>
    </location>
</feature>
<dbReference type="InterPro" id="IPR052970">
    <property type="entry name" value="Inner_ear_hair_cell_LOXHD"/>
</dbReference>
<comment type="caution">
    <text evidence="3">The sequence shown here is derived from an EMBL/GenBank/DDBJ whole genome shotgun (WGS) entry which is preliminary data.</text>
</comment>
<dbReference type="Gene3D" id="2.60.60.20">
    <property type="entry name" value="PLAT/LH2 domain"/>
    <property type="match status" value="2"/>
</dbReference>
<dbReference type="AlphaFoldDB" id="A0A851FJ68"/>
<dbReference type="OrthoDB" id="9895813at2759"/>
<name>A0A851FJ68_PITSO</name>